<dbReference type="PANTHER" id="PTHR34220:SF9">
    <property type="entry name" value="SIGNAL TRANSDUCTION HISTIDINE KINASE INTERNAL REGION DOMAIN-CONTAINING PROTEIN"/>
    <property type="match status" value="1"/>
</dbReference>
<dbReference type="Proteomes" id="UP000216446">
    <property type="component" value="Unassembled WGS sequence"/>
</dbReference>
<dbReference type="InterPro" id="IPR003594">
    <property type="entry name" value="HATPase_dom"/>
</dbReference>
<dbReference type="EMBL" id="MQWB01000001">
    <property type="protein sequence ID" value="OZC03273.1"/>
    <property type="molecule type" value="Genomic_DNA"/>
</dbReference>
<dbReference type="PANTHER" id="PTHR34220">
    <property type="entry name" value="SENSOR HISTIDINE KINASE YPDA"/>
    <property type="match status" value="1"/>
</dbReference>
<keyword evidence="3" id="KW-0472">Membrane</keyword>
<evidence type="ECO:0000259" key="4">
    <source>
        <dbReference type="PROSITE" id="PS50109"/>
    </source>
</evidence>
<name>A0A259TZR4_9BACT</name>
<proteinExistence type="predicted"/>
<dbReference type="AlphaFoldDB" id="A0A259TZR4"/>
<evidence type="ECO:0000256" key="3">
    <source>
        <dbReference type="SAM" id="Phobius"/>
    </source>
</evidence>
<dbReference type="Pfam" id="PF06580">
    <property type="entry name" value="His_kinase"/>
    <property type="match status" value="1"/>
</dbReference>
<dbReference type="InterPro" id="IPR010559">
    <property type="entry name" value="Sig_transdc_His_kin_internal"/>
</dbReference>
<dbReference type="GO" id="GO:0000155">
    <property type="term" value="F:phosphorelay sensor kinase activity"/>
    <property type="evidence" value="ECO:0007669"/>
    <property type="project" value="InterPro"/>
</dbReference>
<feature type="region of interest" description="Disordered" evidence="2">
    <location>
        <begin position="381"/>
        <end position="417"/>
    </location>
</feature>
<keyword evidence="3" id="KW-0812">Transmembrane</keyword>
<evidence type="ECO:0000313" key="6">
    <source>
        <dbReference type="Proteomes" id="UP000216446"/>
    </source>
</evidence>
<reference evidence="5 6" key="1">
    <citation type="submission" date="2016-11" db="EMBL/GenBank/DDBJ databases">
        <title>Study of marine rhodopsin-containing bacteria.</title>
        <authorList>
            <person name="Yoshizawa S."/>
            <person name="Kumagai Y."/>
            <person name="Kogure K."/>
        </authorList>
    </citation>
    <scope>NUCLEOTIDE SEQUENCE [LARGE SCALE GENOMIC DNA]</scope>
    <source>
        <strain evidence="5 6">SG-29</strain>
    </source>
</reference>
<dbReference type="Gene3D" id="3.30.565.10">
    <property type="entry name" value="Histidine kinase-like ATPase, C-terminal domain"/>
    <property type="match status" value="1"/>
</dbReference>
<feature type="domain" description="Histidine kinase" evidence="4">
    <location>
        <begin position="220"/>
        <end position="376"/>
    </location>
</feature>
<feature type="coiled-coil region" evidence="1">
    <location>
        <begin position="151"/>
        <end position="192"/>
    </location>
</feature>
<sequence length="417" mass="45311">MTPARPWSRRMEGAVAVAFWFTLGLLMSAREISRSGPGEPIAWNAIAEMMAEIGLWALLTPAVFWLVRRAPAERGAWVSRIALQVVAGLAIAFVVEYITRGVFRPLLRGPVPLDRQWTAAGSFVRLRMLDEVVVYLAILAAGYARTAMFQVQERRAEAERLRSERAQLVADRARLEAQLAEARLSALRMQLNPHFLFNTLNAVSALVEHDPAGVRTMIARLSSLLRRVLDSDGSVQEMPLREEADFLRDYLDVQQIRLQDRLRVEESWEPGTLAALVPPLILQPLVENAVGHGISQISDRVGTVRLSASRVGATLVLRVEDDGPGLPPEAKSSRLGVGLANTRARLDALYGGAASLTLSPASGGGVVAEVVIPYRSVGSPEARAPLQNGAAEQAPARVQAGSLEAPLADEPLSQVWP</sequence>
<gene>
    <name evidence="5" type="ORF">BSZ36_09955</name>
</gene>
<protein>
    <recommendedName>
        <fullName evidence="4">Histidine kinase domain-containing protein</fullName>
    </recommendedName>
</protein>
<dbReference type="SUPFAM" id="SSF55874">
    <property type="entry name" value="ATPase domain of HSP90 chaperone/DNA topoisomerase II/histidine kinase"/>
    <property type="match status" value="1"/>
</dbReference>
<dbReference type="InterPro" id="IPR005467">
    <property type="entry name" value="His_kinase_dom"/>
</dbReference>
<dbReference type="GO" id="GO:0016020">
    <property type="term" value="C:membrane"/>
    <property type="evidence" value="ECO:0007669"/>
    <property type="project" value="InterPro"/>
</dbReference>
<keyword evidence="3" id="KW-1133">Transmembrane helix</keyword>
<dbReference type="Pfam" id="PF02518">
    <property type="entry name" value="HATPase_c"/>
    <property type="match status" value="1"/>
</dbReference>
<evidence type="ECO:0000256" key="2">
    <source>
        <dbReference type="SAM" id="MobiDB-lite"/>
    </source>
</evidence>
<keyword evidence="6" id="KW-1185">Reference proteome</keyword>
<dbReference type="InParanoid" id="A0A259TZR4"/>
<organism evidence="5 6">
    <name type="scientific">Rubricoccus marinus</name>
    <dbReference type="NCBI Taxonomy" id="716817"/>
    <lineage>
        <taxon>Bacteria</taxon>
        <taxon>Pseudomonadati</taxon>
        <taxon>Rhodothermota</taxon>
        <taxon>Rhodothermia</taxon>
        <taxon>Rhodothermales</taxon>
        <taxon>Rubricoccaceae</taxon>
        <taxon>Rubricoccus</taxon>
    </lineage>
</organism>
<dbReference type="InterPro" id="IPR050640">
    <property type="entry name" value="Bact_2-comp_sensor_kinase"/>
</dbReference>
<evidence type="ECO:0000313" key="5">
    <source>
        <dbReference type="EMBL" id="OZC03273.1"/>
    </source>
</evidence>
<evidence type="ECO:0000256" key="1">
    <source>
        <dbReference type="SAM" id="Coils"/>
    </source>
</evidence>
<comment type="caution">
    <text evidence="5">The sequence shown here is derived from an EMBL/GenBank/DDBJ whole genome shotgun (WGS) entry which is preliminary data.</text>
</comment>
<keyword evidence="1" id="KW-0175">Coiled coil</keyword>
<dbReference type="PROSITE" id="PS50109">
    <property type="entry name" value="HIS_KIN"/>
    <property type="match status" value="1"/>
</dbReference>
<dbReference type="SMART" id="SM00387">
    <property type="entry name" value="HATPase_c"/>
    <property type="match status" value="1"/>
</dbReference>
<feature type="transmembrane region" description="Helical" evidence="3">
    <location>
        <begin position="78"/>
        <end position="98"/>
    </location>
</feature>
<accession>A0A259TZR4</accession>
<feature type="transmembrane region" description="Helical" evidence="3">
    <location>
        <begin position="45"/>
        <end position="66"/>
    </location>
</feature>
<dbReference type="InterPro" id="IPR036890">
    <property type="entry name" value="HATPase_C_sf"/>
</dbReference>